<dbReference type="OrthoDB" id="9807213at2"/>
<dbReference type="KEGG" id="upv:EJN92_07120"/>
<dbReference type="SUPFAM" id="SSF55120">
    <property type="entry name" value="Pseudouridine synthase"/>
    <property type="match status" value="1"/>
</dbReference>
<dbReference type="InterPro" id="IPR050343">
    <property type="entry name" value="RsuA_PseudoU_synthase"/>
</dbReference>
<gene>
    <name evidence="12" type="ORF">EJN92_07120</name>
</gene>
<evidence type="ECO:0000256" key="10">
    <source>
        <dbReference type="PROSITE-ProRule" id="PRU00182"/>
    </source>
</evidence>
<evidence type="ECO:0000313" key="13">
    <source>
        <dbReference type="Proteomes" id="UP000275663"/>
    </source>
</evidence>
<proteinExistence type="predicted"/>
<protein>
    <recommendedName>
        <fullName evidence="4">Dual-specificity RNA pseudouridine synthase RluF</fullName>
        <ecNumber evidence="3">5.4.99.21</ecNumber>
    </recommendedName>
    <alternativeName>
        <fullName evidence="6">23S rRNA pseudouridine(2604) synthase</fullName>
    </alternativeName>
    <alternativeName>
        <fullName evidence="8">Ribosomal large subunit pseudouridine synthase F</fullName>
    </alternativeName>
    <alternativeName>
        <fullName evidence="7">rRNA pseudouridylate synthase F</fullName>
    </alternativeName>
    <alternativeName>
        <fullName evidence="9">rRNA-uridine isomerase F</fullName>
    </alternativeName>
    <alternativeName>
        <fullName evidence="5">tRNA(Tyr) pseudouridine(35) synthase</fullName>
    </alternativeName>
</protein>
<dbReference type="InterPro" id="IPR002942">
    <property type="entry name" value="S4_RNA-bd"/>
</dbReference>
<dbReference type="PROSITE" id="PS50889">
    <property type="entry name" value="S4"/>
    <property type="match status" value="1"/>
</dbReference>
<dbReference type="SMART" id="SM00363">
    <property type="entry name" value="S4"/>
    <property type="match status" value="1"/>
</dbReference>
<name>A0A3Q9BPY5_9BURK</name>
<sequence>MPNSLRLAKRLAEITPCSRQEAELYIAGGWVQVDGQIIEEPGYRVQPEQQITLLPQASLAPAAPVTILFHKPAGVEASAVLRGIKAETMAAGNRSGLTFLKRHTSNLNFTDALETKASGLMVLTQDWLITRKLVDDAAKIEQEYIVEVAGNIAPDGLALLNHGLTFNGKALPPIKVSWQNETRLRFALKGPQPFQITHMCEKVGLSVVALKRIRIARVPMASLPVGEWRYLLGYERF</sequence>
<dbReference type="GO" id="GO:0006396">
    <property type="term" value="P:RNA processing"/>
    <property type="evidence" value="ECO:0007669"/>
    <property type="project" value="UniProtKB-ARBA"/>
</dbReference>
<dbReference type="Proteomes" id="UP000275663">
    <property type="component" value="Chromosome"/>
</dbReference>
<keyword evidence="10" id="KW-0694">RNA-binding</keyword>
<accession>A0A3Q9BPY5</accession>
<evidence type="ECO:0000256" key="1">
    <source>
        <dbReference type="ARBA" id="ARBA00036390"/>
    </source>
</evidence>
<dbReference type="CDD" id="cd00165">
    <property type="entry name" value="S4"/>
    <property type="match status" value="1"/>
</dbReference>
<dbReference type="GO" id="GO:0003723">
    <property type="term" value="F:RNA binding"/>
    <property type="evidence" value="ECO:0007669"/>
    <property type="project" value="UniProtKB-KW"/>
</dbReference>
<dbReference type="CDD" id="cd02555">
    <property type="entry name" value="PSSA_1"/>
    <property type="match status" value="1"/>
</dbReference>
<dbReference type="SUPFAM" id="SSF55174">
    <property type="entry name" value="Alpha-L RNA-binding motif"/>
    <property type="match status" value="1"/>
</dbReference>
<dbReference type="GO" id="GO:0001522">
    <property type="term" value="P:pseudouridine synthesis"/>
    <property type="evidence" value="ECO:0007669"/>
    <property type="project" value="InterPro"/>
</dbReference>
<dbReference type="Pfam" id="PF01479">
    <property type="entry name" value="S4"/>
    <property type="match status" value="1"/>
</dbReference>
<evidence type="ECO:0000256" key="5">
    <source>
        <dbReference type="ARBA" id="ARBA00041420"/>
    </source>
</evidence>
<dbReference type="EC" id="5.4.99.21" evidence="3"/>
<evidence type="ECO:0000313" key="12">
    <source>
        <dbReference type="EMBL" id="AZP11787.1"/>
    </source>
</evidence>
<dbReference type="Gene3D" id="3.10.290.10">
    <property type="entry name" value="RNA-binding S4 domain"/>
    <property type="match status" value="1"/>
</dbReference>
<dbReference type="PANTHER" id="PTHR47683:SF2">
    <property type="entry name" value="RNA-BINDING S4 DOMAIN-CONTAINING PROTEIN"/>
    <property type="match status" value="1"/>
</dbReference>
<feature type="domain" description="RNA-binding S4" evidence="11">
    <location>
        <begin position="5"/>
        <end position="65"/>
    </location>
</feature>
<evidence type="ECO:0000256" key="6">
    <source>
        <dbReference type="ARBA" id="ARBA00041697"/>
    </source>
</evidence>
<dbReference type="InterPro" id="IPR020103">
    <property type="entry name" value="PsdUridine_synth_cat_dom_sf"/>
</dbReference>
<evidence type="ECO:0000256" key="4">
    <source>
        <dbReference type="ARBA" id="ARBA00039989"/>
    </source>
</evidence>
<comment type="catalytic activity">
    <reaction evidence="1">
        <text>uridine(35) in tRNA(Tyr) = pseudouridine(35) in tRNA(Tyr)</text>
        <dbReference type="Rhea" id="RHEA:60556"/>
        <dbReference type="Rhea" id="RHEA-COMP:15607"/>
        <dbReference type="Rhea" id="RHEA-COMP:15608"/>
        <dbReference type="ChEBI" id="CHEBI:65314"/>
        <dbReference type="ChEBI" id="CHEBI:65315"/>
    </reaction>
</comment>
<keyword evidence="13" id="KW-1185">Reference proteome</keyword>
<dbReference type="EMBL" id="CP034464">
    <property type="protein sequence ID" value="AZP11787.1"/>
    <property type="molecule type" value="Genomic_DNA"/>
</dbReference>
<dbReference type="PANTHER" id="PTHR47683">
    <property type="entry name" value="PSEUDOURIDINE SYNTHASE FAMILY PROTEIN-RELATED"/>
    <property type="match status" value="1"/>
</dbReference>
<dbReference type="AlphaFoldDB" id="A0A3Q9BPY5"/>
<evidence type="ECO:0000256" key="2">
    <source>
        <dbReference type="ARBA" id="ARBA00036535"/>
    </source>
</evidence>
<dbReference type="RefSeq" id="WP_126127172.1">
    <property type="nucleotide sequence ID" value="NZ_CP034464.1"/>
</dbReference>
<evidence type="ECO:0000259" key="11">
    <source>
        <dbReference type="SMART" id="SM00363"/>
    </source>
</evidence>
<dbReference type="Gene3D" id="3.30.2350.10">
    <property type="entry name" value="Pseudouridine synthase"/>
    <property type="match status" value="1"/>
</dbReference>
<evidence type="ECO:0000256" key="8">
    <source>
        <dbReference type="ARBA" id="ARBA00042890"/>
    </source>
</evidence>
<evidence type="ECO:0000256" key="7">
    <source>
        <dbReference type="ARBA" id="ARBA00042843"/>
    </source>
</evidence>
<evidence type="ECO:0000256" key="9">
    <source>
        <dbReference type="ARBA" id="ARBA00043147"/>
    </source>
</evidence>
<comment type="catalytic activity">
    <reaction evidence="2">
        <text>uridine(2604) in 23S rRNA = pseudouridine(2604) in 23S rRNA</text>
        <dbReference type="Rhea" id="RHEA:38875"/>
        <dbReference type="Rhea" id="RHEA-COMP:10093"/>
        <dbReference type="Rhea" id="RHEA-COMP:10094"/>
        <dbReference type="ChEBI" id="CHEBI:65314"/>
        <dbReference type="ChEBI" id="CHEBI:65315"/>
        <dbReference type="EC" id="5.4.99.21"/>
    </reaction>
</comment>
<evidence type="ECO:0000256" key="3">
    <source>
        <dbReference type="ARBA" id="ARBA00038922"/>
    </source>
</evidence>
<organism evidence="12 13">
    <name type="scientific">Undibacterium parvum</name>
    <dbReference type="NCBI Taxonomy" id="401471"/>
    <lineage>
        <taxon>Bacteria</taxon>
        <taxon>Pseudomonadati</taxon>
        <taxon>Pseudomonadota</taxon>
        <taxon>Betaproteobacteria</taxon>
        <taxon>Burkholderiales</taxon>
        <taxon>Oxalobacteraceae</taxon>
        <taxon>Undibacterium</taxon>
    </lineage>
</organism>
<reference evidence="12 13" key="1">
    <citation type="journal article" date="2011" name="Int. J. Syst. Evol. Microbiol.">
        <title>Description of Undibacterium oligocarboniphilum sp. nov., isolated from purified water, and Undibacterium pigrum strain CCUG 49012 as the type strain of Undibacterium parvum sp. nov., and emended descriptions of the genus Undibacterium and the species Undibacterium pigrum.</title>
        <authorList>
            <person name="Eder W."/>
            <person name="Wanner G."/>
            <person name="Ludwig W."/>
            <person name="Busse H.J."/>
            <person name="Ziemke-Kageler F."/>
            <person name="Lang E."/>
        </authorList>
    </citation>
    <scope>NUCLEOTIDE SEQUENCE [LARGE SCALE GENOMIC DNA]</scope>
    <source>
        <strain evidence="12 13">DSM 23061</strain>
    </source>
</reference>
<dbReference type="GO" id="GO:0160138">
    <property type="term" value="F:23S rRNA pseudouridine(2604) synthase activity"/>
    <property type="evidence" value="ECO:0007669"/>
    <property type="project" value="UniProtKB-EC"/>
</dbReference>
<dbReference type="InterPro" id="IPR036986">
    <property type="entry name" value="S4_RNA-bd_sf"/>
</dbReference>